<dbReference type="Pfam" id="PF01341">
    <property type="entry name" value="Glyco_hydro_6"/>
    <property type="match status" value="1"/>
</dbReference>
<keyword evidence="1" id="KW-0326">Glycosidase</keyword>
<evidence type="ECO:0000313" key="4">
    <source>
        <dbReference type="Proteomes" id="UP001499990"/>
    </source>
</evidence>
<dbReference type="InterPro" id="IPR016288">
    <property type="entry name" value="Beta_cellobiohydrolase"/>
</dbReference>
<reference evidence="4" key="1">
    <citation type="journal article" date="2019" name="Int. J. Syst. Evol. Microbiol.">
        <title>The Global Catalogue of Microorganisms (GCM) 10K type strain sequencing project: providing services to taxonomists for standard genome sequencing and annotation.</title>
        <authorList>
            <consortium name="The Broad Institute Genomics Platform"/>
            <consortium name="The Broad Institute Genome Sequencing Center for Infectious Disease"/>
            <person name="Wu L."/>
            <person name="Ma J."/>
        </authorList>
    </citation>
    <scope>NUCLEOTIDE SEQUENCE [LARGE SCALE GENOMIC DNA]</scope>
    <source>
        <strain evidence="4">JCM 9651</strain>
    </source>
</reference>
<organism evidence="3 4">
    <name type="scientific">Streptomyces sannanensis</name>
    <dbReference type="NCBI Taxonomy" id="285536"/>
    <lineage>
        <taxon>Bacteria</taxon>
        <taxon>Bacillati</taxon>
        <taxon>Actinomycetota</taxon>
        <taxon>Actinomycetes</taxon>
        <taxon>Kitasatosporales</taxon>
        <taxon>Streptomycetaceae</taxon>
        <taxon>Streptomyces</taxon>
    </lineage>
</organism>
<comment type="caution">
    <text evidence="3">The sequence shown here is derived from an EMBL/GenBank/DDBJ whole genome shotgun (WGS) entry which is preliminary data.</text>
</comment>
<feature type="region of interest" description="Disordered" evidence="2">
    <location>
        <begin position="22"/>
        <end position="55"/>
    </location>
</feature>
<keyword evidence="1" id="KW-0136">Cellulose degradation</keyword>
<dbReference type="PROSITE" id="PS51257">
    <property type="entry name" value="PROKAR_LIPOPROTEIN"/>
    <property type="match status" value="1"/>
</dbReference>
<dbReference type="RefSeq" id="WP_345036475.1">
    <property type="nucleotide sequence ID" value="NZ_BAAAYL010000001.1"/>
</dbReference>
<dbReference type="PANTHER" id="PTHR34876">
    <property type="match status" value="1"/>
</dbReference>
<dbReference type="SUPFAM" id="SSF51989">
    <property type="entry name" value="Glycosyl hydrolases family 6, cellulases"/>
    <property type="match status" value="1"/>
</dbReference>
<name>A0ABP6SAC9_9ACTN</name>
<gene>
    <name evidence="3" type="ORF">GCM10020367_24290</name>
</gene>
<feature type="compositionally biased region" description="Basic and acidic residues" evidence="2">
    <location>
        <begin position="26"/>
        <end position="36"/>
    </location>
</feature>
<dbReference type="EC" id="3.2.1.-" evidence="1"/>
<dbReference type="Gene3D" id="3.20.20.40">
    <property type="entry name" value="1, 4-beta cellobiohydrolase"/>
    <property type="match status" value="1"/>
</dbReference>
<sequence>MKRVGVRAAAVLVGTTLLLAGCSSDGDGKDEEREPAAKPVVGQQPKATDPYWVNPSGNAAKQVAAYIEDSDQQNADLIRKLAEQPVGEWIGPESPEAEARGFSEAARKADREALLVLYNIPHRDCGQFSKGGAADGNAYRDWVDKVARGIGDRKATVILEPDAVLHLVDGCTPDEYHEERYDLLKGAIERLKQQPDTKVYLDAGNAGWKSPDSLFEPLKWAGIDKADGFAVNVSNFQTTEASKEFGRKLSSKVGDKHFVIDTSRNGNGPYTEGDPAQRWCNPPGRALGERPTNRTGDPLVDALLWVKRPGESDGDCKGGPKAGEWWPQYALELARNTK</sequence>
<comment type="similarity">
    <text evidence="1">Belongs to the glycosyl hydrolase family 6.</text>
</comment>
<dbReference type="InterPro" id="IPR036434">
    <property type="entry name" value="Beta_cellobiohydrolase_sf"/>
</dbReference>
<feature type="chain" id="PRO_5044949732" description="Glucanase" evidence="1">
    <location>
        <begin position="21"/>
        <end position="338"/>
    </location>
</feature>
<feature type="signal peptide" evidence="1">
    <location>
        <begin position="1"/>
        <end position="20"/>
    </location>
</feature>
<keyword evidence="4" id="KW-1185">Reference proteome</keyword>
<dbReference type="PRINTS" id="PR00733">
    <property type="entry name" value="GLHYDRLASE6"/>
</dbReference>
<dbReference type="PANTHER" id="PTHR34876:SF4">
    <property type="entry name" value="1,4-BETA-D-GLUCAN CELLOBIOHYDROLASE C-RELATED"/>
    <property type="match status" value="1"/>
</dbReference>
<protein>
    <recommendedName>
        <fullName evidence="1">Glucanase</fullName>
        <ecNumber evidence="1">3.2.1.-</ecNumber>
    </recommendedName>
</protein>
<evidence type="ECO:0000256" key="1">
    <source>
        <dbReference type="RuleBase" id="RU361186"/>
    </source>
</evidence>
<proteinExistence type="inferred from homology"/>
<dbReference type="PIRSF" id="PIRSF001100">
    <property type="entry name" value="Beta_cellobiohydrolase"/>
    <property type="match status" value="1"/>
</dbReference>
<evidence type="ECO:0000256" key="2">
    <source>
        <dbReference type="SAM" id="MobiDB-lite"/>
    </source>
</evidence>
<keyword evidence="1" id="KW-0732">Signal</keyword>
<accession>A0ABP6SAC9</accession>
<dbReference type="EMBL" id="BAAAYL010000001">
    <property type="protein sequence ID" value="GAA3371844.1"/>
    <property type="molecule type" value="Genomic_DNA"/>
</dbReference>
<keyword evidence="1" id="KW-0624">Polysaccharide degradation</keyword>
<dbReference type="Proteomes" id="UP001499990">
    <property type="component" value="Unassembled WGS sequence"/>
</dbReference>
<keyword evidence="1" id="KW-0119">Carbohydrate metabolism</keyword>
<dbReference type="GO" id="GO:0016787">
    <property type="term" value="F:hydrolase activity"/>
    <property type="evidence" value="ECO:0007669"/>
    <property type="project" value="UniProtKB-KW"/>
</dbReference>
<evidence type="ECO:0000313" key="3">
    <source>
        <dbReference type="EMBL" id="GAA3371844.1"/>
    </source>
</evidence>
<keyword evidence="1 3" id="KW-0378">Hydrolase</keyword>